<proteinExistence type="predicted"/>
<keyword evidence="3" id="KW-1185">Reference proteome</keyword>
<keyword evidence="1" id="KW-0732">Signal</keyword>
<feature type="chain" id="PRO_5041282338" description="Secreted protein" evidence="1">
    <location>
        <begin position="18"/>
        <end position="258"/>
    </location>
</feature>
<name>A0AA37GEC9_9PEZI</name>
<sequence>MKSLQLLGLFLVAVANAVPITDSELIARGGPAGALADGEMLLVNGNQLEIVNETSFHEFLKAEGIALEKPEIDYEFLNFTAPADIDTKLMDRSCAYTTSYVIDKTQRFLDWDVQMGPVVIGAGTGITAYIATGWSVSNTVQGSAGLDFKVIKDYLGGEFGINYSRTWTTTTTDQYSTVVKNGMAGVWITQPWTNRKYGRTFRGCVGSMTQTGTFLADSHEDGSYANSKWVSGFITACVKTAPASGKDMTRCHGSGNFI</sequence>
<evidence type="ECO:0000256" key="1">
    <source>
        <dbReference type="SAM" id="SignalP"/>
    </source>
</evidence>
<gene>
    <name evidence="2" type="ORF">ColLi_01955</name>
</gene>
<accession>A0AA37GEC9</accession>
<dbReference type="Proteomes" id="UP001055172">
    <property type="component" value="Unassembled WGS sequence"/>
</dbReference>
<evidence type="ECO:0000313" key="2">
    <source>
        <dbReference type="EMBL" id="GJC79117.1"/>
    </source>
</evidence>
<comment type="caution">
    <text evidence="2">The sequence shown here is derived from an EMBL/GenBank/DDBJ whole genome shotgun (WGS) entry which is preliminary data.</text>
</comment>
<feature type="signal peptide" evidence="1">
    <location>
        <begin position="1"/>
        <end position="17"/>
    </location>
</feature>
<protein>
    <recommendedName>
        <fullName evidence="4">Secreted protein</fullName>
    </recommendedName>
</protein>
<evidence type="ECO:0008006" key="4">
    <source>
        <dbReference type="Google" id="ProtNLM"/>
    </source>
</evidence>
<organism evidence="2 3">
    <name type="scientific">Colletotrichum liriopes</name>
    <dbReference type="NCBI Taxonomy" id="708192"/>
    <lineage>
        <taxon>Eukaryota</taxon>
        <taxon>Fungi</taxon>
        <taxon>Dikarya</taxon>
        <taxon>Ascomycota</taxon>
        <taxon>Pezizomycotina</taxon>
        <taxon>Sordariomycetes</taxon>
        <taxon>Hypocreomycetidae</taxon>
        <taxon>Glomerellales</taxon>
        <taxon>Glomerellaceae</taxon>
        <taxon>Colletotrichum</taxon>
        <taxon>Colletotrichum spaethianum species complex</taxon>
    </lineage>
</organism>
<dbReference type="AlphaFoldDB" id="A0AA37GEC9"/>
<dbReference type="EMBL" id="BPPX01000003">
    <property type="protein sequence ID" value="GJC79117.1"/>
    <property type="molecule type" value="Genomic_DNA"/>
</dbReference>
<evidence type="ECO:0000313" key="3">
    <source>
        <dbReference type="Proteomes" id="UP001055172"/>
    </source>
</evidence>
<reference evidence="2 3" key="1">
    <citation type="submission" date="2021-07" db="EMBL/GenBank/DDBJ databases">
        <title>Genome data of Colletotrichum spaethianum.</title>
        <authorList>
            <person name="Utami Y.D."/>
            <person name="Hiruma K."/>
        </authorList>
    </citation>
    <scope>NUCLEOTIDE SEQUENCE [LARGE SCALE GENOMIC DNA]</scope>
    <source>
        <strain evidence="2 3">MAFF 242679</strain>
    </source>
</reference>